<evidence type="ECO:0000313" key="1">
    <source>
        <dbReference type="EMBL" id="KAK3586234.1"/>
    </source>
</evidence>
<sequence>MNTGPLLNSIHPVVDGEHEQPVDLEENELSYLDIRLSILASSLDAVGYDAEVKLNVCFKTKVKGMACQRILIAYHQEGCKTLNFGDTQNCPGQADILTTLKLQETDIEKLDGIQNAGINKYVIYPKDRNTQILKEGWIEVRRERRSRNKVEVDKQENIDKIEGKLTTT</sequence>
<dbReference type="Proteomes" id="UP001195483">
    <property type="component" value="Unassembled WGS sequence"/>
</dbReference>
<dbReference type="EMBL" id="JAEAOA010001304">
    <property type="protein sequence ID" value="KAK3586234.1"/>
    <property type="molecule type" value="Genomic_DNA"/>
</dbReference>
<organism evidence="1 2">
    <name type="scientific">Potamilus streckersoni</name>
    <dbReference type="NCBI Taxonomy" id="2493646"/>
    <lineage>
        <taxon>Eukaryota</taxon>
        <taxon>Metazoa</taxon>
        <taxon>Spiralia</taxon>
        <taxon>Lophotrochozoa</taxon>
        <taxon>Mollusca</taxon>
        <taxon>Bivalvia</taxon>
        <taxon>Autobranchia</taxon>
        <taxon>Heteroconchia</taxon>
        <taxon>Palaeoheterodonta</taxon>
        <taxon>Unionida</taxon>
        <taxon>Unionoidea</taxon>
        <taxon>Unionidae</taxon>
        <taxon>Ambleminae</taxon>
        <taxon>Lampsilini</taxon>
        <taxon>Potamilus</taxon>
    </lineage>
</organism>
<dbReference type="AlphaFoldDB" id="A0AAE0S6V7"/>
<feature type="non-terminal residue" evidence="1">
    <location>
        <position position="168"/>
    </location>
</feature>
<proteinExistence type="predicted"/>
<gene>
    <name evidence="1" type="ORF">CHS0354_021177</name>
</gene>
<protein>
    <submittedName>
        <fullName evidence="1">Uncharacterized protein</fullName>
    </submittedName>
</protein>
<reference evidence="1" key="2">
    <citation type="journal article" date="2021" name="Genome Biol. Evol.">
        <title>Developing a high-quality reference genome for a parasitic bivalve with doubly uniparental inheritance (Bivalvia: Unionida).</title>
        <authorList>
            <person name="Smith C.H."/>
        </authorList>
    </citation>
    <scope>NUCLEOTIDE SEQUENCE</scope>
    <source>
        <strain evidence="1">CHS0354</strain>
        <tissue evidence="1">Mantle</tissue>
    </source>
</reference>
<reference evidence="1" key="3">
    <citation type="submission" date="2023-05" db="EMBL/GenBank/DDBJ databases">
        <authorList>
            <person name="Smith C.H."/>
        </authorList>
    </citation>
    <scope>NUCLEOTIDE SEQUENCE</scope>
    <source>
        <strain evidence="1">CHS0354</strain>
        <tissue evidence="1">Mantle</tissue>
    </source>
</reference>
<accession>A0AAE0S6V7</accession>
<keyword evidence="2" id="KW-1185">Reference proteome</keyword>
<evidence type="ECO:0000313" key="2">
    <source>
        <dbReference type="Proteomes" id="UP001195483"/>
    </source>
</evidence>
<comment type="caution">
    <text evidence="1">The sequence shown here is derived from an EMBL/GenBank/DDBJ whole genome shotgun (WGS) entry which is preliminary data.</text>
</comment>
<reference evidence="1" key="1">
    <citation type="journal article" date="2021" name="Genome Biol. Evol.">
        <title>A High-Quality Reference Genome for a Parasitic Bivalve with Doubly Uniparental Inheritance (Bivalvia: Unionida).</title>
        <authorList>
            <person name="Smith C.H."/>
        </authorList>
    </citation>
    <scope>NUCLEOTIDE SEQUENCE</scope>
    <source>
        <strain evidence="1">CHS0354</strain>
    </source>
</reference>
<name>A0AAE0S6V7_9BIVA</name>